<organism evidence="2 3">
    <name type="scientific">Solimonas terrae</name>
    <dbReference type="NCBI Taxonomy" id="1396819"/>
    <lineage>
        <taxon>Bacteria</taxon>
        <taxon>Pseudomonadati</taxon>
        <taxon>Pseudomonadota</taxon>
        <taxon>Gammaproteobacteria</taxon>
        <taxon>Nevskiales</taxon>
        <taxon>Nevskiaceae</taxon>
        <taxon>Solimonas</taxon>
    </lineage>
</organism>
<dbReference type="RefSeq" id="WP_166256771.1">
    <property type="nucleotide sequence ID" value="NZ_JAAMOW010000005.1"/>
</dbReference>
<dbReference type="InterPro" id="IPR000073">
    <property type="entry name" value="AB_hydrolase_1"/>
</dbReference>
<dbReference type="AlphaFoldDB" id="A0A6M2BST3"/>
<dbReference type="Pfam" id="PF00561">
    <property type="entry name" value="Abhydrolase_1"/>
    <property type="match status" value="1"/>
</dbReference>
<dbReference type="PANTHER" id="PTHR42103">
    <property type="entry name" value="ALPHA/BETA-HYDROLASES SUPERFAMILY PROTEIN"/>
    <property type="match status" value="1"/>
</dbReference>
<comment type="caution">
    <text evidence="2">The sequence shown here is derived from an EMBL/GenBank/DDBJ whole genome shotgun (WGS) entry which is preliminary data.</text>
</comment>
<dbReference type="SUPFAM" id="SSF53474">
    <property type="entry name" value="alpha/beta-Hydrolases"/>
    <property type="match status" value="1"/>
</dbReference>
<dbReference type="InterPro" id="IPR029058">
    <property type="entry name" value="AB_hydrolase_fold"/>
</dbReference>
<dbReference type="EMBL" id="JAAMOW010000005">
    <property type="protein sequence ID" value="NGY05390.1"/>
    <property type="molecule type" value="Genomic_DNA"/>
</dbReference>
<dbReference type="Proteomes" id="UP000472676">
    <property type="component" value="Unassembled WGS sequence"/>
</dbReference>
<evidence type="ECO:0000313" key="3">
    <source>
        <dbReference type="Proteomes" id="UP000472676"/>
    </source>
</evidence>
<dbReference type="GO" id="GO:0016787">
    <property type="term" value="F:hydrolase activity"/>
    <property type="evidence" value="ECO:0007669"/>
    <property type="project" value="UniProtKB-KW"/>
</dbReference>
<gene>
    <name evidence="2" type="ORF">G7Y85_11470</name>
</gene>
<proteinExistence type="predicted"/>
<sequence>MSDSLPAAGESRTELIRGPAGLIEASIAGPRLPLANPGYALICHPHPLLGGALSNKVVYTLASCAQKAGLYALRFNFRGVGRSEGVHDEGRGETDDVVFLAEWLRERLPAGPLVLMGFSFGAWVSTNAAVRLAPHAQVSIAPPFAKYFDHLPKPARPPCPWLVVHSTDDDVVEYEATRTMLDSYDPPPQLVSFEGAGHFFHGRLNDLSDTVLPFLQTQLAS</sequence>
<accession>A0A6M2BST3</accession>
<protein>
    <submittedName>
        <fullName evidence="2">Alpha/beta fold hydrolase</fullName>
    </submittedName>
</protein>
<reference evidence="2 3" key="1">
    <citation type="journal article" date="2014" name="Int. J. Syst. Evol. Microbiol.">
        <title>Solimonas terrae sp. nov., isolated from soil.</title>
        <authorList>
            <person name="Kim S.J."/>
            <person name="Moon J.Y."/>
            <person name="Weon H.Y."/>
            <person name="Ahn J.H."/>
            <person name="Chen W.M."/>
            <person name="Kwon S.W."/>
        </authorList>
    </citation>
    <scope>NUCLEOTIDE SEQUENCE [LARGE SCALE GENOMIC DNA]</scope>
    <source>
        <strain evidence="2 3">KIS83-12</strain>
    </source>
</reference>
<feature type="domain" description="AB hydrolase-1" evidence="1">
    <location>
        <begin position="54"/>
        <end position="132"/>
    </location>
</feature>
<keyword evidence="3" id="KW-1185">Reference proteome</keyword>
<keyword evidence="2" id="KW-0378">Hydrolase</keyword>
<dbReference type="PANTHER" id="PTHR42103:SF2">
    <property type="entry name" value="AB HYDROLASE-1 DOMAIN-CONTAINING PROTEIN"/>
    <property type="match status" value="1"/>
</dbReference>
<name>A0A6M2BST3_9GAMM</name>
<evidence type="ECO:0000259" key="1">
    <source>
        <dbReference type="Pfam" id="PF00561"/>
    </source>
</evidence>
<evidence type="ECO:0000313" key="2">
    <source>
        <dbReference type="EMBL" id="NGY05390.1"/>
    </source>
</evidence>
<dbReference type="Gene3D" id="3.40.50.1820">
    <property type="entry name" value="alpha/beta hydrolase"/>
    <property type="match status" value="1"/>
</dbReference>